<comment type="caution">
    <text evidence="8">The sequence shown here is derived from an EMBL/GenBank/DDBJ whole genome shotgun (WGS) entry which is preliminary data.</text>
</comment>
<evidence type="ECO:0000313" key="8">
    <source>
        <dbReference type="EMBL" id="CAF0751041.1"/>
    </source>
</evidence>
<evidence type="ECO:0000313" key="10">
    <source>
        <dbReference type="Proteomes" id="UP000677228"/>
    </source>
</evidence>
<keyword evidence="6" id="KW-0812">Transmembrane</keyword>
<evidence type="ECO:0000259" key="7">
    <source>
        <dbReference type="PROSITE" id="PS52018"/>
    </source>
</evidence>
<evidence type="ECO:0000256" key="5">
    <source>
        <dbReference type="ARBA" id="ARBA00023125"/>
    </source>
</evidence>
<sequence>MSLKERVNKLFSIHTNYAYPEHVLNQAESLKSLSNDLYTDSFRFIYELLQNADDASLLSTNNSQKVVIAIRGVYLIVAHNGASFTEDDLDALCAVGNGSKTQNYRKAGYKGLGFKAVFGKSDYVLIYSKGEYFRFDASYTFQWSEKWPGTQRSWEDKKQRKFIFPWQITPVWTEINEVPKIVQEFIVENSCSVANVMQITTSDEIEKGLKQLQKHPHTLLFLKNLTDIEFYSKAPKVTLTLQKNSDGTRKIQSSCNAASCWIVRQIDLVIPDEIRNALMNASNVPEKLKSLRKTELFFAAKCDEKCNIQKLTETESVLFSYMPTKITEYQLPFLVNANFITNVNREQIHTDSVWNQWLFQQIPIEVFRWIAELVHQDRWQKQAYTLIPNILKLENNLSKKYNESYEKCIKKTKFIRNNEQPPVLLSVDEAYIDSTSLSKQSFIGNDRVRLCLLEINRNTSHLALYPFIQQNNELQKLGVKTFDWSHCIQLFKLSNFYRTLSSQDDTKLIMYMYDKRSNADLDRVIRDIPFIMDHTNKLQSVRCIFIRLLPNEMWDSFPSEVPFVHTTIQTWFDSNRAIKEWLKQLGIQEKADLTYLYKKIIPTAENYIKTTDHSFKTIDILFHLFQSHQIPEEHLSQLSKLKLVTTKGTLVSAGNCYLADVYKPSVCLEQRLQQTDIFLSEKYLTASDTGIIKRWKHFFLCIGVNETITVTIDQQSNPRKSCPTRLITISFIEKTINNYDFSYFFWQYLTQSFTVKHLIQEVNALSVYYHIPVNSLGSYVNHAQWFAYNMQCIPTITCGECKRSIDTFANLPQLTQLAGNYMPVCAVIMKPDWCAFLGFKTQFSLEDYIQLLELISNVKVDQENEDRIQAVYSHLLALLSKIKVQERKCKVPRLLGENNQFMTAKELHVNMDQTTIILPKDKFHLLKLNSGNSKNPNLNKLLNLFNINQIRLQNLIFRPLNPQDSSDFKHKLFEIIDFIKMWFKWKKLGTNGFLDQLEANIGKASIFEADSLELLYNEVVIKTLTIYSINNQLFLVRPWTSQQHQIDLSTKLCEILLLKEFDKEMQFLLSAVPSEIEDKFLQLGIPLNDQVISTKGDENNSRIDDEREEQIYKALVSNTNKSYSSKIDYETIGKLALLENAQLLSKLNPIPNEPSELFLTCLNMQNAPWKGYVYHYTHIENAVSIFKEGRLKCRNNVANFKDSAAYDVIEQTRREVKDYVRFYFRPLTPTQFTNENLGGMKDTERFGNDPICPVPIFIKIPLSEIFRQTDIEWKVSLGNMARKLVVSGNTRNIIQQFDFNGVYQTTLTTRQFASSQQEFLIKSQLKLDDLKEVEILCQDSTAEECLKLMLPDDNPFKHKIYVDKSLYHNKNPKISITESHGVLKIAMRDGKKNGKIVLQYATNAYVESHQQSSKFTTISVPEKLTISLDKESTDCSVFYAYHGQIWLIMTNMKDPKLSLPHLRESLNSLLYSSNSPDPQEFLDILKEHPLLEYWYEQLSEFNCTLEEYTFNMMQLFQQQFYIQGNLLSNSFYLLLAFHALGLARAKLNNNERNFIPYTTKIIDEIRDIIPVPDLEVEKMKIFLESVAVDIRHLFNKRKPLPILQSIWNNYNEKFQ</sequence>
<dbReference type="Gene3D" id="3.30.565.10">
    <property type="entry name" value="Histidine kinase-like ATPase, C-terminal domain"/>
    <property type="match status" value="1"/>
</dbReference>
<keyword evidence="5" id="KW-0238">DNA-binding</keyword>
<dbReference type="Pfam" id="PF14487">
    <property type="entry name" value="DarT"/>
    <property type="match status" value="1"/>
</dbReference>
<dbReference type="SUPFAM" id="SSF55874">
    <property type="entry name" value="ATPase domain of HSP90 chaperone/DNA topoisomerase II/histidine kinase"/>
    <property type="match status" value="1"/>
</dbReference>
<evidence type="ECO:0000256" key="3">
    <source>
        <dbReference type="ARBA" id="ARBA00022679"/>
    </source>
</evidence>
<dbReference type="GO" id="GO:0016757">
    <property type="term" value="F:glycosyltransferase activity"/>
    <property type="evidence" value="ECO:0007669"/>
    <property type="project" value="UniProtKB-KW"/>
</dbReference>
<keyword evidence="2" id="KW-0328">Glycosyltransferase</keyword>
<evidence type="ECO:0000256" key="6">
    <source>
        <dbReference type="SAM" id="Phobius"/>
    </source>
</evidence>
<gene>
    <name evidence="8" type="ORF">OVA965_LOCUS2013</name>
    <name evidence="9" type="ORF">TMI583_LOCUS2013</name>
</gene>
<dbReference type="EMBL" id="CAJNOK010000407">
    <property type="protein sequence ID" value="CAF0751041.1"/>
    <property type="molecule type" value="Genomic_DNA"/>
</dbReference>
<evidence type="ECO:0000256" key="4">
    <source>
        <dbReference type="ARBA" id="ARBA00022695"/>
    </source>
</evidence>
<proteinExistence type="predicted"/>
<dbReference type="NCBIfam" id="NF047352">
    <property type="entry name" value="P_loop_sacsin"/>
    <property type="match status" value="1"/>
</dbReference>
<reference evidence="8" key="1">
    <citation type="submission" date="2021-02" db="EMBL/GenBank/DDBJ databases">
        <authorList>
            <person name="Nowell W R."/>
        </authorList>
    </citation>
    <scope>NUCLEOTIDE SEQUENCE</scope>
</reference>
<dbReference type="PANTHER" id="PTHR32387">
    <property type="entry name" value="WU:FJ29H11"/>
    <property type="match status" value="1"/>
</dbReference>
<dbReference type="Proteomes" id="UP000682733">
    <property type="component" value="Unassembled WGS sequence"/>
</dbReference>
<dbReference type="InterPro" id="IPR052957">
    <property type="entry name" value="Auxin_embryo_med"/>
</dbReference>
<dbReference type="EMBL" id="CAJOBA010000407">
    <property type="protein sequence ID" value="CAF3529756.1"/>
    <property type="molecule type" value="Genomic_DNA"/>
</dbReference>
<name>A0A8S2CSG1_9BILA</name>
<keyword evidence="4" id="KW-0548">Nucleotidyltransferase</keyword>
<keyword evidence="1" id="KW-1277">Toxin-antitoxin system</keyword>
<dbReference type="PROSITE" id="PS52018">
    <property type="entry name" value="DART"/>
    <property type="match status" value="1"/>
</dbReference>
<dbReference type="InterPro" id="IPR058210">
    <property type="entry name" value="SACS/Nov_dom"/>
</dbReference>
<feature type="domain" description="DarT" evidence="7">
    <location>
        <begin position="1171"/>
        <end position="1368"/>
    </location>
</feature>
<keyword evidence="6" id="KW-0472">Membrane</keyword>
<feature type="transmembrane region" description="Helical" evidence="6">
    <location>
        <begin position="1520"/>
        <end position="1543"/>
    </location>
</feature>
<dbReference type="GO" id="GO:0016779">
    <property type="term" value="F:nucleotidyltransferase activity"/>
    <property type="evidence" value="ECO:0007669"/>
    <property type="project" value="UniProtKB-KW"/>
</dbReference>
<dbReference type="PANTHER" id="PTHR32387:SF0">
    <property type="entry name" value="PROTEIN NO VEIN"/>
    <property type="match status" value="1"/>
</dbReference>
<dbReference type="Proteomes" id="UP000677228">
    <property type="component" value="Unassembled WGS sequence"/>
</dbReference>
<dbReference type="InterPro" id="IPR029494">
    <property type="entry name" value="DarT"/>
</dbReference>
<dbReference type="InterPro" id="IPR036890">
    <property type="entry name" value="HATPase_C_sf"/>
</dbReference>
<protein>
    <recommendedName>
        <fullName evidence="7">DarT domain-containing protein</fullName>
    </recommendedName>
</protein>
<accession>A0A8S2CSG1</accession>
<dbReference type="Pfam" id="PF25794">
    <property type="entry name" value="SACS"/>
    <property type="match status" value="1"/>
</dbReference>
<keyword evidence="3" id="KW-0808">Transferase</keyword>
<evidence type="ECO:0000256" key="2">
    <source>
        <dbReference type="ARBA" id="ARBA00022676"/>
    </source>
</evidence>
<organism evidence="8 10">
    <name type="scientific">Didymodactylos carnosus</name>
    <dbReference type="NCBI Taxonomy" id="1234261"/>
    <lineage>
        <taxon>Eukaryota</taxon>
        <taxon>Metazoa</taxon>
        <taxon>Spiralia</taxon>
        <taxon>Gnathifera</taxon>
        <taxon>Rotifera</taxon>
        <taxon>Eurotatoria</taxon>
        <taxon>Bdelloidea</taxon>
        <taxon>Philodinida</taxon>
        <taxon>Philodinidae</taxon>
        <taxon>Didymodactylos</taxon>
    </lineage>
</organism>
<dbReference type="GO" id="GO:0003677">
    <property type="term" value="F:DNA binding"/>
    <property type="evidence" value="ECO:0007669"/>
    <property type="project" value="UniProtKB-KW"/>
</dbReference>
<evidence type="ECO:0000256" key="1">
    <source>
        <dbReference type="ARBA" id="ARBA00022649"/>
    </source>
</evidence>
<evidence type="ECO:0000313" key="9">
    <source>
        <dbReference type="EMBL" id="CAF3529756.1"/>
    </source>
</evidence>
<keyword evidence="6" id="KW-1133">Transmembrane helix</keyword>